<reference evidence="1 2" key="2">
    <citation type="submission" date="2020-09" db="EMBL/GenBank/DDBJ databases">
        <authorList>
            <person name="Chen F.-J."/>
            <person name="Lee Y.-T."/>
        </authorList>
    </citation>
    <scope>NUCLEOTIDE SEQUENCE [LARGE SCALE GENOMIC DNA]</scope>
    <source>
        <strain evidence="1 2">AS73</strain>
    </source>
</reference>
<protein>
    <submittedName>
        <fullName evidence="1">Uncharacterized protein</fullName>
    </submittedName>
</protein>
<name>A0A7H2ZPW6_9GAMM</name>
<dbReference type="RefSeq" id="WP_005092539.1">
    <property type="nucleotide sequence ID" value="NZ_BKEE01000028.1"/>
</dbReference>
<proteinExistence type="predicted"/>
<evidence type="ECO:0000313" key="2">
    <source>
        <dbReference type="Proteomes" id="UP000516862"/>
    </source>
</evidence>
<gene>
    <name evidence="1" type="ORF">IC796_18815</name>
</gene>
<reference evidence="2" key="1">
    <citation type="submission" date="2020-09" db="EMBL/GenBank/DDBJ databases">
        <title>Clinical and molecular characterization of Acinetobacter seifertii in Taiwan.</title>
        <authorList>
            <person name="Li L.-H."/>
            <person name="Yang Y.-S."/>
            <person name="Sun J.-R."/>
            <person name="Huang T.-W."/>
            <person name="Huang W.-C."/>
            <person name="Wang Y.-C."/>
            <person name="Kuo T.-H."/>
            <person name="Kuo S.-C."/>
            <person name="Chen T.-L."/>
        </authorList>
    </citation>
    <scope>NUCLEOTIDE SEQUENCE [LARGE SCALE GENOMIC DNA]</scope>
    <source>
        <strain evidence="2">AS73</strain>
    </source>
</reference>
<sequence length="225" mass="26459">METAIDFNEKFGAPKNLLCKNFNKIQISIHPDFFGIYLCYQEALKSLKVDLSILTVTSHTYIRVWKDPNRSGYTIANSCQWYLYWSKNTPKNINLLIHSFPQDEDKIELLKKEASLEFMRFLASYHHDLDRMNPAKMQSLINAHISYEVILALNKENSFKPHRTMSLDLLAKLLSFTRNQLNYRNKVINRQRQKIFDQLQQTSGIVQQLLNNVDFVLTPDQLWKA</sequence>
<dbReference type="Proteomes" id="UP000516862">
    <property type="component" value="Chromosome"/>
</dbReference>
<evidence type="ECO:0000313" key="1">
    <source>
        <dbReference type="EMBL" id="QNX05291.1"/>
    </source>
</evidence>
<dbReference type="AlphaFoldDB" id="A0A7H2ZPW6"/>
<organism evidence="1 2">
    <name type="scientific">Acinetobacter seifertii</name>
    <dbReference type="NCBI Taxonomy" id="1530123"/>
    <lineage>
        <taxon>Bacteria</taxon>
        <taxon>Pseudomonadati</taxon>
        <taxon>Pseudomonadota</taxon>
        <taxon>Gammaproteobacteria</taxon>
        <taxon>Moraxellales</taxon>
        <taxon>Moraxellaceae</taxon>
        <taxon>Acinetobacter</taxon>
        <taxon>Acinetobacter calcoaceticus/baumannii complex</taxon>
    </lineage>
</organism>
<accession>A0A7H2ZPW6</accession>
<dbReference type="EMBL" id="CP061561">
    <property type="protein sequence ID" value="QNX05291.1"/>
    <property type="molecule type" value="Genomic_DNA"/>
</dbReference>